<reference evidence="2 3" key="1">
    <citation type="submission" date="2021-02" db="EMBL/GenBank/DDBJ databases">
        <authorList>
            <person name="Lee D.-H."/>
        </authorList>
    </citation>
    <scope>NUCLEOTIDE SEQUENCE [LARGE SCALE GENOMIC DNA]</scope>
    <source>
        <strain evidence="2 3">UL073</strain>
    </source>
</reference>
<organism evidence="2 3">
    <name type="scientific">Zestomonas insulae</name>
    <dbReference type="NCBI Taxonomy" id="2809017"/>
    <lineage>
        <taxon>Bacteria</taxon>
        <taxon>Pseudomonadati</taxon>
        <taxon>Pseudomonadota</taxon>
        <taxon>Gammaproteobacteria</taxon>
        <taxon>Pseudomonadales</taxon>
        <taxon>Pseudomonadaceae</taxon>
        <taxon>Zestomonas</taxon>
    </lineage>
</organism>
<comment type="caution">
    <text evidence="2">The sequence shown here is derived from an EMBL/GenBank/DDBJ whole genome shotgun (WGS) entry which is preliminary data.</text>
</comment>
<gene>
    <name evidence="2" type="ORF">JQX08_05520</name>
</gene>
<keyword evidence="3" id="KW-1185">Reference proteome</keyword>
<evidence type="ECO:0000313" key="2">
    <source>
        <dbReference type="EMBL" id="MBM7060161.1"/>
    </source>
</evidence>
<accession>A0ABS2IAM2</accession>
<evidence type="ECO:0000313" key="3">
    <source>
        <dbReference type="Proteomes" id="UP000717995"/>
    </source>
</evidence>
<dbReference type="Proteomes" id="UP000717995">
    <property type="component" value="Unassembled WGS sequence"/>
</dbReference>
<dbReference type="EMBL" id="JAFEUP010000001">
    <property type="protein sequence ID" value="MBM7060161.1"/>
    <property type="molecule type" value="Genomic_DNA"/>
</dbReference>
<dbReference type="RefSeq" id="WP_204915241.1">
    <property type="nucleotide sequence ID" value="NZ_JAFEUP010000001.1"/>
</dbReference>
<sequence length="68" mass="7720">MLHAHTVDPLYRLDHSDEQLALVDALTFNAQDREWLVYCALGDHPYHDAPDRDSRTGLGRPLLYGESA</sequence>
<evidence type="ECO:0000256" key="1">
    <source>
        <dbReference type="SAM" id="MobiDB-lite"/>
    </source>
</evidence>
<name>A0ABS2IAM2_9GAMM</name>
<feature type="region of interest" description="Disordered" evidence="1">
    <location>
        <begin position="49"/>
        <end position="68"/>
    </location>
</feature>
<proteinExistence type="predicted"/>
<protein>
    <submittedName>
        <fullName evidence="2">Uncharacterized protein</fullName>
    </submittedName>
</protein>